<evidence type="ECO:0000313" key="1">
    <source>
        <dbReference type="EMBL" id="CAD7460728.1"/>
    </source>
</evidence>
<sequence>MTPPTVSFITPNSISLVVYEALVSATVQVLQVRVCSVVHAIAYPQFVVYNAAFSQGRQLNDSDNTFHPYSQGAHFIRDIQGPLARGQADTLASPPLDGY</sequence>
<gene>
    <name evidence="1" type="ORF">TTEB3V08_LOCUS8646</name>
</gene>
<name>A0A7R9NYE9_9NEOP</name>
<accession>A0A7R9NYE9</accession>
<protein>
    <submittedName>
        <fullName evidence="1">Uncharacterized protein</fullName>
    </submittedName>
</protein>
<dbReference type="EMBL" id="OE003969">
    <property type="protein sequence ID" value="CAD7460728.1"/>
    <property type="molecule type" value="Genomic_DNA"/>
</dbReference>
<organism evidence="1">
    <name type="scientific">Timema tahoe</name>
    <dbReference type="NCBI Taxonomy" id="61484"/>
    <lineage>
        <taxon>Eukaryota</taxon>
        <taxon>Metazoa</taxon>
        <taxon>Ecdysozoa</taxon>
        <taxon>Arthropoda</taxon>
        <taxon>Hexapoda</taxon>
        <taxon>Insecta</taxon>
        <taxon>Pterygota</taxon>
        <taxon>Neoptera</taxon>
        <taxon>Polyneoptera</taxon>
        <taxon>Phasmatodea</taxon>
        <taxon>Timematodea</taxon>
        <taxon>Timematoidea</taxon>
        <taxon>Timematidae</taxon>
        <taxon>Timema</taxon>
    </lineage>
</organism>
<proteinExistence type="predicted"/>
<dbReference type="AlphaFoldDB" id="A0A7R9NYE9"/>
<reference evidence="1" key="1">
    <citation type="submission" date="2020-11" db="EMBL/GenBank/DDBJ databases">
        <authorList>
            <person name="Tran Van P."/>
        </authorList>
    </citation>
    <scope>NUCLEOTIDE SEQUENCE</scope>
</reference>